<proteinExistence type="predicted"/>
<keyword evidence="3" id="KW-1185">Reference proteome</keyword>
<feature type="compositionally biased region" description="Low complexity" evidence="1">
    <location>
        <begin position="232"/>
        <end position="245"/>
    </location>
</feature>
<feature type="region of interest" description="Disordered" evidence="1">
    <location>
        <begin position="157"/>
        <end position="259"/>
    </location>
</feature>
<name>A0ABN9RCZ0_9DINO</name>
<dbReference type="Proteomes" id="UP001189429">
    <property type="component" value="Unassembled WGS sequence"/>
</dbReference>
<dbReference type="EMBL" id="CAUYUJ010006002">
    <property type="protein sequence ID" value="CAK0815774.1"/>
    <property type="molecule type" value="Genomic_DNA"/>
</dbReference>
<feature type="compositionally biased region" description="Low complexity" evidence="1">
    <location>
        <begin position="185"/>
        <end position="195"/>
    </location>
</feature>
<sequence>MPVQATKTYTDAVDYIGAAADAATIDRSDQICDRVLVTEVEGMIFNYLKKEGGDAIKLAASIVAQAAKLDKLKIKGSEAATVHPLLHERIESARDWRSPRQWAQVAEAPSGPHTQAAAASTVTVSAAARAASGARAVASSLARSALDPSSAAALAEIGRKAPQPRDATTPLPLARLSAPAPPGAPAAGRADSAGLPEPGRAPPRGTGFLQAFGGLPHGGAQLAGSEPRRAGARSAQAAQSGAAAREALQPELDPVLWAK</sequence>
<evidence type="ECO:0000256" key="1">
    <source>
        <dbReference type="SAM" id="MobiDB-lite"/>
    </source>
</evidence>
<comment type="caution">
    <text evidence="2">The sequence shown here is derived from an EMBL/GenBank/DDBJ whole genome shotgun (WGS) entry which is preliminary data.</text>
</comment>
<protein>
    <submittedName>
        <fullName evidence="2">Uncharacterized protein</fullName>
    </submittedName>
</protein>
<reference evidence="2" key="1">
    <citation type="submission" date="2023-10" db="EMBL/GenBank/DDBJ databases">
        <authorList>
            <person name="Chen Y."/>
            <person name="Shah S."/>
            <person name="Dougan E. K."/>
            <person name="Thang M."/>
            <person name="Chan C."/>
        </authorList>
    </citation>
    <scope>NUCLEOTIDE SEQUENCE [LARGE SCALE GENOMIC DNA]</scope>
</reference>
<evidence type="ECO:0000313" key="3">
    <source>
        <dbReference type="Proteomes" id="UP001189429"/>
    </source>
</evidence>
<gene>
    <name evidence="2" type="ORF">PCOR1329_LOCUS18953</name>
</gene>
<accession>A0ABN9RCZ0</accession>
<feature type="compositionally biased region" description="Low complexity" evidence="1">
    <location>
        <begin position="167"/>
        <end position="178"/>
    </location>
</feature>
<organism evidence="2 3">
    <name type="scientific">Prorocentrum cordatum</name>
    <dbReference type="NCBI Taxonomy" id="2364126"/>
    <lineage>
        <taxon>Eukaryota</taxon>
        <taxon>Sar</taxon>
        <taxon>Alveolata</taxon>
        <taxon>Dinophyceae</taxon>
        <taxon>Prorocentrales</taxon>
        <taxon>Prorocentraceae</taxon>
        <taxon>Prorocentrum</taxon>
    </lineage>
</organism>
<evidence type="ECO:0000313" key="2">
    <source>
        <dbReference type="EMBL" id="CAK0815774.1"/>
    </source>
</evidence>